<gene>
    <name evidence="4" type="ORF">M422DRAFT_174835</name>
</gene>
<evidence type="ECO:0000259" key="3">
    <source>
        <dbReference type="PROSITE" id="PS50158"/>
    </source>
</evidence>
<keyword evidence="2" id="KW-0862">Zinc</keyword>
<dbReference type="InterPro" id="IPR036875">
    <property type="entry name" value="Znf_CCHC_sf"/>
</dbReference>
<dbReference type="HOGENOM" id="CLU_2644881_0_0_1"/>
<protein>
    <submittedName>
        <fullName evidence="4">Unplaced genomic scaffold SPHSTscaffold_75, whole genome shotgun sequence</fullName>
    </submittedName>
</protein>
<evidence type="ECO:0000313" key="4">
    <source>
        <dbReference type="EMBL" id="KIJ39696.1"/>
    </source>
</evidence>
<dbReference type="SMART" id="SM00343">
    <property type="entry name" value="ZnF_C2HC"/>
    <property type="match status" value="1"/>
</dbReference>
<dbReference type="GO" id="GO:0003676">
    <property type="term" value="F:nucleic acid binding"/>
    <property type="evidence" value="ECO:0007669"/>
    <property type="project" value="InterPro"/>
</dbReference>
<accession>A0A0C9VPB6</accession>
<reference evidence="4 5" key="1">
    <citation type="submission" date="2014-06" db="EMBL/GenBank/DDBJ databases">
        <title>Evolutionary Origins and Diversification of the Mycorrhizal Mutualists.</title>
        <authorList>
            <consortium name="DOE Joint Genome Institute"/>
            <consortium name="Mycorrhizal Genomics Consortium"/>
            <person name="Kohler A."/>
            <person name="Kuo A."/>
            <person name="Nagy L.G."/>
            <person name="Floudas D."/>
            <person name="Copeland A."/>
            <person name="Barry K.W."/>
            <person name="Cichocki N."/>
            <person name="Veneault-Fourrey C."/>
            <person name="LaButti K."/>
            <person name="Lindquist E.A."/>
            <person name="Lipzen A."/>
            <person name="Lundell T."/>
            <person name="Morin E."/>
            <person name="Murat C."/>
            <person name="Riley R."/>
            <person name="Ohm R."/>
            <person name="Sun H."/>
            <person name="Tunlid A."/>
            <person name="Henrissat B."/>
            <person name="Grigoriev I.V."/>
            <person name="Hibbett D.S."/>
            <person name="Martin F."/>
        </authorList>
    </citation>
    <scope>NUCLEOTIDE SEQUENCE [LARGE SCALE GENOMIC DNA]</scope>
    <source>
        <strain evidence="4 5">SS14</strain>
    </source>
</reference>
<dbReference type="Proteomes" id="UP000054279">
    <property type="component" value="Unassembled WGS sequence"/>
</dbReference>
<dbReference type="Gene3D" id="4.10.60.10">
    <property type="entry name" value="Zinc finger, CCHC-type"/>
    <property type="match status" value="1"/>
</dbReference>
<keyword evidence="5" id="KW-1185">Reference proteome</keyword>
<feature type="domain" description="CCHC-type" evidence="3">
    <location>
        <begin position="10"/>
        <end position="23"/>
    </location>
</feature>
<sequence length="96" mass="10654">AKFIHQPPQCYNCHRYGHFARDCHSPTTCGICSGAHHTRDCHCKQPPCDGGKPCRHVPLKCSLCSGGHAPTSIDCPQRQDMLKQYKMTVSAAGHFY</sequence>
<dbReference type="PROSITE" id="PS50158">
    <property type="entry name" value="ZF_CCHC"/>
    <property type="match status" value="1"/>
</dbReference>
<keyword evidence="2" id="KW-0863">Zinc-finger</keyword>
<keyword evidence="2" id="KW-0479">Metal-binding</keyword>
<dbReference type="GO" id="GO:0008270">
    <property type="term" value="F:zinc ion binding"/>
    <property type="evidence" value="ECO:0007669"/>
    <property type="project" value="UniProtKB-KW"/>
</dbReference>
<feature type="non-terminal residue" evidence="4">
    <location>
        <position position="1"/>
    </location>
</feature>
<dbReference type="InterPro" id="IPR001878">
    <property type="entry name" value="Znf_CCHC"/>
</dbReference>
<dbReference type="GO" id="GO:0006397">
    <property type="term" value="P:mRNA processing"/>
    <property type="evidence" value="ECO:0007669"/>
    <property type="project" value="UniProtKB-KW"/>
</dbReference>
<dbReference type="OrthoDB" id="422005at2759"/>
<dbReference type="EMBL" id="KN837150">
    <property type="protein sequence ID" value="KIJ39696.1"/>
    <property type="molecule type" value="Genomic_DNA"/>
</dbReference>
<evidence type="ECO:0000313" key="5">
    <source>
        <dbReference type="Proteomes" id="UP000054279"/>
    </source>
</evidence>
<keyword evidence="1" id="KW-0507">mRNA processing</keyword>
<dbReference type="AlphaFoldDB" id="A0A0C9VPB6"/>
<proteinExistence type="predicted"/>
<evidence type="ECO:0000256" key="2">
    <source>
        <dbReference type="PROSITE-ProRule" id="PRU00047"/>
    </source>
</evidence>
<name>A0A0C9VPB6_SPHS4</name>
<dbReference type="SUPFAM" id="SSF57756">
    <property type="entry name" value="Retrovirus zinc finger-like domains"/>
    <property type="match status" value="1"/>
</dbReference>
<organism evidence="4 5">
    <name type="scientific">Sphaerobolus stellatus (strain SS14)</name>
    <dbReference type="NCBI Taxonomy" id="990650"/>
    <lineage>
        <taxon>Eukaryota</taxon>
        <taxon>Fungi</taxon>
        <taxon>Dikarya</taxon>
        <taxon>Basidiomycota</taxon>
        <taxon>Agaricomycotina</taxon>
        <taxon>Agaricomycetes</taxon>
        <taxon>Phallomycetidae</taxon>
        <taxon>Geastrales</taxon>
        <taxon>Sphaerobolaceae</taxon>
        <taxon>Sphaerobolus</taxon>
    </lineage>
</organism>
<dbReference type="Pfam" id="PF00098">
    <property type="entry name" value="zf-CCHC"/>
    <property type="match status" value="1"/>
</dbReference>
<evidence type="ECO:0000256" key="1">
    <source>
        <dbReference type="ARBA" id="ARBA00022664"/>
    </source>
</evidence>